<proteinExistence type="predicted"/>
<feature type="region of interest" description="Disordered" evidence="1">
    <location>
        <begin position="1"/>
        <end position="25"/>
    </location>
</feature>
<dbReference type="AlphaFoldDB" id="A0A7E4UY17"/>
<reference evidence="3" key="2">
    <citation type="submission" date="2020-10" db="UniProtKB">
        <authorList>
            <consortium name="WormBaseParasite"/>
        </authorList>
    </citation>
    <scope>IDENTIFICATION</scope>
</reference>
<feature type="compositionally biased region" description="Acidic residues" evidence="1">
    <location>
        <begin position="86"/>
        <end position="111"/>
    </location>
</feature>
<accession>A0A7E4UY17</accession>
<organism evidence="2 3">
    <name type="scientific">Panagrellus redivivus</name>
    <name type="common">Microworm</name>
    <dbReference type="NCBI Taxonomy" id="6233"/>
    <lineage>
        <taxon>Eukaryota</taxon>
        <taxon>Metazoa</taxon>
        <taxon>Ecdysozoa</taxon>
        <taxon>Nematoda</taxon>
        <taxon>Chromadorea</taxon>
        <taxon>Rhabditida</taxon>
        <taxon>Tylenchina</taxon>
        <taxon>Panagrolaimomorpha</taxon>
        <taxon>Panagrolaimoidea</taxon>
        <taxon>Panagrolaimidae</taxon>
        <taxon>Panagrellus</taxon>
    </lineage>
</organism>
<evidence type="ECO:0000256" key="1">
    <source>
        <dbReference type="SAM" id="MobiDB-lite"/>
    </source>
</evidence>
<feature type="compositionally biased region" description="Basic residues" evidence="1">
    <location>
        <begin position="220"/>
        <end position="241"/>
    </location>
</feature>
<evidence type="ECO:0000313" key="2">
    <source>
        <dbReference type="Proteomes" id="UP000492821"/>
    </source>
</evidence>
<sequence length="241" mass="26706">MEVDGSDTVAPLKSRPTRLSAPGVGVFATPQRNYTVRRSKESRAQALERALAKRAEKKAKNLAAIEKRLQARRESLAKRAQSVADETTEGVEGEEVEADPEEPSAEGEEAEATPSASVESTQPTTPEPADISFDENGRPKRKCIPNFEYLKTNRTYTRKAADNDKMREVRIKAAEKRKQRLAAKRERAAFMRSKTNRALRAAALSEIAAEQAEAESRSVKVVKRHPRKRAAARNSPKKAAK</sequence>
<dbReference type="Proteomes" id="UP000492821">
    <property type="component" value="Unassembled WGS sequence"/>
</dbReference>
<dbReference type="WBParaSite" id="Pan_g13929.t1">
    <property type="protein sequence ID" value="Pan_g13929.t1"/>
    <property type="gene ID" value="Pan_g13929"/>
</dbReference>
<protein>
    <submittedName>
        <fullName evidence="3">BZIP domain-containing protein</fullName>
    </submittedName>
</protein>
<keyword evidence="2" id="KW-1185">Reference proteome</keyword>
<reference evidence="2" key="1">
    <citation type="journal article" date="2013" name="Genetics">
        <title>The draft genome and transcriptome of Panagrellus redivivus are shaped by the harsh demands of a free-living lifestyle.</title>
        <authorList>
            <person name="Srinivasan J."/>
            <person name="Dillman A.R."/>
            <person name="Macchietto M.G."/>
            <person name="Heikkinen L."/>
            <person name="Lakso M."/>
            <person name="Fracchia K.M."/>
            <person name="Antoshechkin I."/>
            <person name="Mortazavi A."/>
            <person name="Wong G."/>
            <person name="Sternberg P.W."/>
        </authorList>
    </citation>
    <scope>NUCLEOTIDE SEQUENCE [LARGE SCALE GENOMIC DNA]</scope>
    <source>
        <strain evidence="2">MT8872</strain>
    </source>
</reference>
<evidence type="ECO:0000313" key="3">
    <source>
        <dbReference type="WBParaSite" id="Pan_g13929.t1"/>
    </source>
</evidence>
<name>A0A7E4UY17_PANRE</name>
<feature type="region of interest" description="Disordered" evidence="1">
    <location>
        <begin position="210"/>
        <end position="241"/>
    </location>
</feature>
<feature type="region of interest" description="Disordered" evidence="1">
    <location>
        <begin position="73"/>
        <end position="142"/>
    </location>
</feature>